<organism evidence="4 5">
    <name type="scientific">Serratia sp. (strain ATCC 39006)</name>
    <name type="common">Prodigiosinella confusarubida</name>
    <dbReference type="NCBI Taxonomy" id="104623"/>
    <lineage>
        <taxon>Bacteria</taxon>
        <taxon>Pseudomonadati</taxon>
        <taxon>Pseudomonadota</taxon>
        <taxon>Gammaproteobacteria</taxon>
        <taxon>Enterobacterales</taxon>
        <taxon>Pectobacteriaceae</taxon>
        <taxon>Prodigiosinella</taxon>
    </lineage>
</organism>
<keyword evidence="1" id="KW-0732">Signal</keyword>
<reference evidence="4" key="2">
    <citation type="submission" date="2013-09" db="EMBL/GenBank/DDBJ databases">
        <authorList>
            <person name="Wang G."/>
            <person name="Yang Y."/>
            <person name="Su Y."/>
        </authorList>
    </citation>
    <scope>NUCLEOTIDE SEQUENCE</scope>
    <source>
        <strain evidence="4">ATCC 39006</strain>
    </source>
</reference>
<dbReference type="SUPFAM" id="SSF159594">
    <property type="entry name" value="XCC0632-like"/>
    <property type="match status" value="1"/>
</dbReference>
<dbReference type="RefSeq" id="WP_021016324.1">
    <property type="nucleotide sequence ID" value="NZ_CP025084.1"/>
</dbReference>
<dbReference type="InterPro" id="IPR005586">
    <property type="entry name" value="ABC_trans_aux"/>
</dbReference>
<reference evidence="4" key="4">
    <citation type="submission" date="2017-11" db="EMBL/GenBank/DDBJ databases">
        <title>Complete genome sequence of Serratia sp. ATCC 39006.</title>
        <authorList>
            <person name="Hampton H.G."/>
            <person name="Jackson S.A."/>
            <person name="Jauregui R."/>
            <person name="Poulter G.T.M."/>
            <person name="Salmond G.P.C."/>
            <person name="Fineran P.C."/>
        </authorList>
    </citation>
    <scope>NUCLEOTIDE SEQUENCE</scope>
    <source>
        <strain evidence="4">ATCC 39006</strain>
    </source>
</reference>
<dbReference type="EMBL" id="CP025084">
    <property type="protein sequence ID" value="AUH04794.1"/>
    <property type="molecule type" value="Genomic_DNA"/>
</dbReference>
<dbReference type="STRING" id="104623.Ser39006_03061"/>
<reference evidence="4 5" key="1">
    <citation type="journal article" date="2013" name="Genome Announc.">
        <title>Draft genome sequence of Serratia sp. strain ATCC 39006, a model bacterium for analysis of the biosynthesis and regulation of prodigiosin, a carbapenem, and gas vesicles.</title>
        <authorList>
            <person name="Fineran P.C."/>
            <person name="Iglesias Cans M.C."/>
            <person name="Ramsay J.P."/>
            <person name="Wilf N.M."/>
            <person name="Cossyleon D."/>
            <person name="McNeil M.B."/>
            <person name="Williamson N.R."/>
            <person name="Monson R.E."/>
            <person name="Becher S.A."/>
            <person name="Stanton J.A."/>
            <person name="Brugger K."/>
            <person name="Brown S.D."/>
            <person name="Salmond G.P."/>
        </authorList>
    </citation>
    <scope>NUCLEOTIDE SEQUENCE [LARGE SCALE GENOMIC DNA]</scope>
    <source>
        <strain evidence="4">ATCC 39006</strain>
        <strain evidence="5">ATCC 39006 / SC 11482</strain>
    </source>
</reference>
<dbReference type="EMBL" id="CP025085">
    <property type="protein sequence ID" value="AUH00474.1"/>
    <property type="molecule type" value="Genomic_DNA"/>
</dbReference>
<dbReference type="KEGG" id="serq:CWC46_12040"/>
<dbReference type="AlphaFoldDB" id="A0A2I5T7G0"/>
<evidence type="ECO:0000313" key="6">
    <source>
        <dbReference type="Proteomes" id="UP000233778"/>
    </source>
</evidence>
<evidence type="ECO:0000259" key="2">
    <source>
        <dbReference type="Pfam" id="PF03886"/>
    </source>
</evidence>
<accession>A0A2I5T7G0</accession>
<keyword evidence="5" id="KW-1185">Reference proteome</keyword>
<dbReference type="Pfam" id="PF03886">
    <property type="entry name" value="ABC_trans_aux"/>
    <property type="match status" value="1"/>
</dbReference>
<sequence length="187" mass="20619">MMKGWSLALILLLSACSSAPQKVYYQIPVDVKDSAVSITPASGHYLEIRTVNLADYLSNSGIVFQTSDVRYTIASNNLWASPLDQQLRQALMVTLHDGLPGWRITSQDIGGNPAMLDVNVTAFQGRYDGKAVINGEWILRYQDKVVTHPFHIEIPQTADGYDALVKALSQGWLQVGHSIVQQMASFP</sequence>
<dbReference type="InterPro" id="IPR049736">
    <property type="entry name" value="PqiC"/>
</dbReference>
<reference evidence="3 6" key="3">
    <citation type="submission" date="2017-11" db="EMBL/GenBank/DDBJ databases">
        <title>Complete genome sequence of Serratia sp. ATCC 39006 LacA.</title>
        <authorList>
            <person name="Hampton H.G."/>
            <person name="Jackson S.A."/>
            <person name="Jauregui R."/>
            <person name="Poulter G.T.M."/>
            <person name="Salmond G.P.C."/>
            <person name="Fineran P.C."/>
        </authorList>
    </citation>
    <scope>NUCLEOTIDE SEQUENCE [LARGE SCALE GENOMIC DNA]</scope>
    <source>
        <strain evidence="3 6">ATCC 39006</strain>
    </source>
</reference>
<dbReference type="KEGG" id="sera:Ser39006_012045"/>
<name>A0A2I5T7G0_SERS3</name>
<evidence type="ECO:0000313" key="3">
    <source>
        <dbReference type="EMBL" id="AUH00474.1"/>
    </source>
</evidence>
<evidence type="ECO:0000313" key="4">
    <source>
        <dbReference type="EMBL" id="AUH04794.1"/>
    </source>
</evidence>
<dbReference type="Proteomes" id="UP000017700">
    <property type="component" value="Chromosome"/>
</dbReference>
<protein>
    <recommendedName>
        <fullName evidence="2">ABC-type transport auxiliary lipoprotein component domain-containing protein</fullName>
    </recommendedName>
</protein>
<dbReference type="Gene3D" id="3.40.50.10610">
    <property type="entry name" value="ABC-type transport auxiliary lipoprotein component"/>
    <property type="match status" value="1"/>
</dbReference>
<feature type="chain" id="PRO_5033760680" description="ABC-type transport auxiliary lipoprotein component domain-containing protein" evidence="1">
    <location>
        <begin position="20"/>
        <end position="187"/>
    </location>
</feature>
<evidence type="ECO:0000313" key="5">
    <source>
        <dbReference type="Proteomes" id="UP000017700"/>
    </source>
</evidence>
<feature type="domain" description="ABC-type transport auxiliary lipoprotein component" evidence="2">
    <location>
        <begin position="33"/>
        <end position="179"/>
    </location>
</feature>
<dbReference type="Proteomes" id="UP000233778">
    <property type="component" value="Chromosome"/>
</dbReference>
<dbReference type="OrthoDB" id="5600407at2"/>
<gene>
    <name evidence="3" type="ORF">CWC46_12040</name>
    <name evidence="4" type="ORF">Ser39006_012045</name>
</gene>
<dbReference type="NCBIfam" id="NF033620">
    <property type="entry name" value="pqiC"/>
    <property type="match status" value="1"/>
</dbReference>
<feature type="signal peptide" evidence="1">
    <location>
        <begin position="1"/>
        <end position="19"/>
    </location>
</feature>
<dbReference type="PROSITE" id="PS51257">
    <property type="entry name" value="PROKAR_LIPOPROTEIN"/>
    <property type="match status" value="1"/>
</dbReference>
<proteinExistence type="predicted"/>
<evidence type="ECO:0000256" key="1">
    <source>
        <dbReference type="SAM" id="SignalP"/>
    </source>
</evidence>